<dbReference type="Gene3D" id="1.25.40.10">
    <property type="entry name" value="Tetratricopeptide repeat domain"/>
    <property type="match status" value="1"/>
</dbReference>
<dbReference type="InterPro" id="IPR011990">
    <property type="entry name" value="TPR-like_helical_dom_sf"/>
</dbReference>
<evidence type="ECO:0000256" key="1">
    <source>
        <dbReference type="SAM" id="MobiDB-lite"/>
    </source>
</evidence>
<keyword evidence="3" id="KW-1185">Reference proteome</keyword>
<evidence type="ECO:0000313" key="3">
    <source>
        <dbReference type="Proteomes" id="UP001281761"/>
    </source>
</evidence>
<dbReference type="Proteomes" id="UP001281761">
    <property type="component" value="Unassembled WGS sequence"/>
</dbReference>
<evidence type="ECO:0000313" key="2">
    <source>
        <dbReference type="EMBL" id="KAK2963351.1"/>
    </source>
</evidence>
<organism evidence="2 3">
    <name type="scientific">Blattamonas nauphoetae</name>
    <dbReference type="NCBI Taxonomy" id="2049346"/>
    <lineage>
        <taxon>Eukaryota</taxon>
        <taxon>Metamonada</taxon>
        <taxon>Preaxostyla</taxon>
        <taxon>Oxymonadida</taxon>
        <taxon>Blattamonas</taxon>
    </lineage>
</organism>
<gene>
    <name evidence="2" type="ORF">BLNAU_1885</name>
</gene>
<dbReference type="SUPFAM" id="SSF48452">
    <property type="entry name" value="TPR-like"/>
    <property type="match status" value="1"/>
</dbReference>
<name>A0ABQ9YI68_9EUKA</name>
<accession>A0ABQ9YI68</accession>
<reference evidence="2 3" key="1">
    <citation type="journal article" date="2022" name="bioRxiv">
        <title>Genomics of Preaxostyla Flagellates Illuminates Evolutionary Transitions and the Path Towards Mitochondrial Loss.</title>
        <authorList>
            <person name="Novak L.V.F."/>
            <person name="Treitli S.C."/>
            <person name="Pyrih J."/>
            <person name="Halakuc P."/>
            <person name="Pipaliya S.V."/>
            <person name="Vacek V."/>
            <person name="Brzon O."/>
            <person name="Soukal P."/>
            <person name="Eme L."/>
            <person name="Dacks J.B."/>
            <person name="Karnkowska A."/>
            <person name="Elias M."/>
            <person name="Hampl V."/>
        </authorList>
    </citation>
    <scope>NUCLEOTIDE SEQUENCE [LARGE SCALE GENOMIC DNA]</scope>
    <source>
        <strain evidence="2">NAU3</strain>
        <tissue evidence="2">Gut</tissue>
    </source>
</reference>
<comment type="caution">
    <text evidence="2">The sequence shown here is derived from an EMBL/GenBank/DDBJ whole genome shotgun (WGS) entry which is preliminary data.</text>
</comment>
<feature type="region of interest" description="Disordered" evidence="1">
    <location>
        <begin position="48"/>
        <end position="83"/>
    </location>
</feature>
<feature type="compositionally biased region" description="Polar residues" evidence="1">
    <location>
        <begin position="49"/>
        <end position="83"/>
    </location>
</feature>
<dbReference type="EMBL" id="JARBJD010000007">
    <property type="protein sequence ID" value="KAK2963351.1"/>
    <property type="molecule type" value="Genomic_DNA"/>
</dbReference>
<proteinExistence type="predicted"/>
<protein>
    <submittedName>
        <fullName evidence="2">Uncharacterized protein</fullName>
    </submittedName>
</protein>
<sequence length="444" mass="49898">MADPQPQEDTIIDASKLVPTTTSRWYDQFISAGLLWNEGVQHLMDNAKKSQQSNAHPTTQAPNQTSIHNVPPQSSLGTTSPQTADESISDLQILHYLAQAIELDMSAVSLTSYNSAPIFELVSRLEDLGIDNNADLSILSCYLYSVGQQWDSAIEELESAMTIKPSDERISFIAAGLYSTLGNINRGQELFEKSVELALQAPERIQPTQQEQDPEDYLEIMPDSSLNEDSNPFRYHHTLAKYIFDKRIQPTLVALLNGTALKQELDSEPYVKKYCTDSLFTQLNTVYCLLLTFIHHNPTDHPQMYQAFYTLTSLLSYCSLIRHFCHKSSDFPIFLQTIPHLVPRFPLVLSDEEISPEPAPSPATDQINLQQFRHSFSDLFSTLSISDLISLGNTAIKFGNMARAQLLKVMKVDQSYRVSDEDMKKSIEQTKAIFTFARSAVNGT</sequence>